<reference evidence="2" key="1">
    <citation type="submission" date="2012-01" db="EMBL/GenBank/DDBJ databases">
        <title>The Genome Sequence of Treponema denticola H-22.</title>
        <authorList>
            <consortium name="The Broad Institute Genome Sequencing Platform"/>
            <person name="Earl A."/>
            <person name="Ward D."/>
            <person name="Feldgarden M."/>
            <person name="Gevers D."/>
            <person name="Blanton J.M."/>
            <person name="Fenno C.J."/>
            <person name="Baranova O.V."/>
            <person name="Mathney J."/>
            <person name="Dewhirst F.E."/>
            <person name="Izard J."/>
            <person name="Young S.K."/>
            <person name="Zeng Q."/>
            <person name="Gargeya S."/>
            <person name="Fitzgerald M."/>
            <person name="Haas B."/>
            <person name="Abouelleil A."/>
            <person name="Alvarado L."/>
            <person name="Arachchi H.M."/>
            <person name="Berlin A."/>
            <person name="Chapman S.B."/>
            <person name="Gearin G."/>
            <person name="Goldberg J."/>
            <person name="Griggs A."/>
            <person name="Gujja S."/>
            <person name="Hansen M."/>
            <person name="Heiman D."/>
            <person name="Howarth C."/>
            <person name="Larimer J."/>
            <person name="Lui A."/>
            <person name="MacDonald P.J.P."/>
            <person name="McCowen C."/>
            <person name="Montmayeur A."/>
            <person name="Murphy C."/>
            <person name="Neiman D."/>
            <person name="Pearson M."/>
            <person name="Priest M."/>
            <person name="Roberts A."/>
            <person name="Saif S."/>
            <person name="Shea T."/>
            <person name="Sisk P."/>
            <person name="Stolte C."/>
            <person name="Sykes S."/>
            <person name="Wortman J."/>
            <person name="Nusbaum C."/>
            <person name="Birren B."/>
        </authorList>
    </citation>
    <scope>NUCLEOTIDE SEQUENCE [LARGE SCALE GENOMIC DNA]</scope>
    <source>
        <strain evidence="2">H-22</strain>
    </source>
</reference>
<dbReference type="HOGENOM" id="CLU_033812_0_0_12"/>
<gene>
    <name evidence="2" type="ORF">HMPREF9726_01202</name>
</gene>
<protein>
    <recommendedName>
        <fullName evidence="1">6-hydroxymethylpterin diphosphokinase MptE-like domain-containing protein</fullName>
    </recommendedName>
</protein>
<dbReference type="Proteomes" id="UP000011705">
    <property type="component" value="Chromosome"/>
</dbReference>
<sequence>MTANNEKPELIPIDSGFSVLYKGKYLYSKRSPQKNILQLISSIVIQNETLVLCVSPVLGYGLKELLEKLPTDSFAIGLEADEELLKLSKNKIDKNILEDSKFLYTGTDSVNILLNRLDNFIKGKKIRRVIRIDFSGGAALNQSFYSQAFDFISQYISQIWINRLTLIQFGRNYARNFFKNYYSILRSILKSPDKSSALNINSCFGSLIEKSVNRPIIVIGAGPSLDSSIEFIKENRDRLFVLAVDAAFAGLYPEIRPDAVVLLESQYWIQKAFIGITDLDIPIIADLTSNPSLLVKLNGNKAFFFTDYSAQDSAASSFFSVLKEKNILPLRFEAMGSVGLAALALAERLAFDGLPIFHTGLDFSWGRGFSHSKLSYQVKNLFSDISKIKSLYTGESLFPNKLSFEKGKNGSLAFTSPNLKNYGELYKKLFASKENFFDIGQSGLELNSKKINFDTAKKIIDDFYSCGGVVDLSYEASCSINKNNDKKNFISYDYADKEKAIKDFLISEKEKLLRLKSIFTGKIVSSDAEIKTLFLSMPYLYLHFPDYNSLSETLLDKHFLSRVRIEIEYFLKIHLTNENFIN</sequence>
<dbReference type="PANTHER" id="PTHR41786">
    <property type="entry name" value="MOTILITY ACCESSORY FACTOR MAF"/>
    <property type="match status" value="1"/>
</dbReference>
<dbReference type="InterPro" id="IPR002826">
    <property type="entry name" value="MptE-like"/>
</dbReference>
<proteinExistence type="predicted"/>
<dbReference type="EMBL" id="AGDV01000010">
    <property type="protein sequence ID" value="EMB33822.1"/>
    <property type="molecule type" value="Genomic_DNA"/>
</dbReference>
<name>A0A0E2E540_TREDN</name>
<dbReference type="PATRIC" id="fig|999432.5.peg.1252"/>
<organism evidence="2">
    <name type="scientific">Treponema denticola H-22</name>
    <dbReference type="NCBI Taxonomy" id="999432"/>
    <lineage>
        <taxon>Bacteria</taxon>
        <taxon>Pseudomonadati</taxon>
        <taxon>Spirochaetota</taxon>
        <taxon>Spirochaetia</taxon>
        <taxon>Spirochaetales</taxon>
        <taxon>Treponemataceae</taxon>
        <taxon>Treponema</taxon>
    </lineage>
</organism>
<feature type="domain" description="6-hydroxymethylpterin diphosphokinase MptE-like" evidence="1">
    <location>
        <begin position="204"/>
        <end position="366"/>
    </location>
</feature>
<evidence type="ECO:0000313" key="2">
    <source>
        <dbReference type="EMBL" id="EMB33822.1"/>
    </source>
</evidence>
<evidence type="ECO:0000259" key="1">
    <source>
        <dbReference type="Pfam" id="PF01973"/>
    </source>
</evidence>
<accession>A0A0E2E540</accession>
<dbReference type="RefSeq" id="WP_002684210.1">
    <property type="nucleotide sequence ID" value="NZ_CM001795.1"/>
</dbReference>
<dbReference type="Pfam" id="PF01973">
    <property type="entry name" value="MptE-like"/>
    <property type="match status" value="1"/>
</dbReference>
<dbReference type="PANTHER" id="PTHR41786:SF1">
    <property type="entry name" value="6-HYDROXYMETHYLPTERIN DIPHOSPHOKINASE MPTE-LIKE DOMAIN-CONTAINING PROTEIN"/>
    <property type="match status" value="1"/>
</dbReference>
<comment type="caution">
    <text evidence="2">The sequence shown here is derived from an EMBL/GenBank/DDBJ whole genome shotgun (WGS) entry which is preliminary data.</text>
</comment>
<dbReference type="AlphaFoldDB" id="A0A0E2E540"/>